<keyword evidence="1" id="KW-0472">Membrane</keyword>
<reference evidence="2 3" key="1">
    <citation type="journal article" date="2012" name="J. Bacteriol.">
        <title>Genome Sequence of Pectin-Degrading Alishewanella aestuarii Strain B11T, Isolated from Tidal Flat Sediment.</title>
        <authorList>
            <person name="Jung J."/>
            <person name="Choi S."/>
            <person name="Chun J."/>
            <person name="Park W."/>
        </authorList>
    </citation>
    <scope>NUCLEOTIDE SEQUENCE [LARGE SCALE GENOMIC DNA]</scope>
    <source>
        <strain evidence="2 3">B11</strain>
    </source>
</reference>
<dbReference type="Proteomes" id="UP000012043">
    <property type="component" value="Unassembled WGS sequence"/>
</dbReference>
<accession>J1YGK7</accession>
<dbReference type="AlphaFoldDB" id="J1YGK7"/>
<evidence type="ECO:0000256" key="1">
    <source>
        <dbReference type="SAM" id="Phobius"/>
    </source>
</evidence>
<dbReference type="PATRIC" id="fig|1197174.4.peg.138"/>
<comment type="caution">
    <text evidence="2">The sequence shown here is derived from an EMBL/GenBank/DDBJ whole genome shotgun (WGS) entry which is preliminary data.</text>
</comment>
<name>J1YGK7_9ALTE</name>
<keyword evidence="3" id="KW-1185">Reference proteome</keyword>
<organism evidence="2 3">
    <name type="scientific">Alishewanella aestuarii B11</name>
    <dbReference type="NCBI Taxonomy" id="1197174"/>
    <lineage>
        <taxon>Bacteria</taxon>
        <taxon>Pseudomonadati</taxon>
        <taxon>Pseudomonadota</taxon>
        <taxon>Gammaproteobacteria</taxon>
        <taxon>Alteromonadales</taxon>
        <taxon>Alteromonadaceae</taxon>
        <taxon>Alishewanella</taxon>
    </lineage>
</organism>
<protein>
    <submittedName>
        <fullName evidence="2">Uncharacterized protein</fullName>
    </submittedName>
</protein>
<gene>
    <name evidence="2" type="ORF">AEST_01410</name>
</gene>
<dbReference type="EMBL" id="ALAB01000001">
    <property type="protein sequence ID" value="EJI87100.1"/>
    <property type="molecule type" value="Genomic_DNA"/>
</dbReference>
<keyword evidence="1" id="KW-1133">Transmembrane helix</keyword>
<keyword evidence="1" id="KW-0812">Transmembrane</keyword>
<proteinExistence type="predicted"/>
<evidence type="ECO:0000313" key="2">
    <source>
        <dbReference type="EMBL" id="EJI87100.1"/>
    </source>
</evidence>
<sequence length="51" mass="5818">MEILQQCLTQISPAWYQSNSNELVSFGIFFVAMWLIAIVIDATLQKIQQEG</sequence>
<feature type="transmembrane region" description="Helical" evidence="1">
    <location>
        <begin position="23"/>
        <end position="44"/>
    </location>
</feature>
<evidence type="ECO:0000313" key="3">
    <source>
        <dbReference type="Proteomes" id="UP000012043"/>
    </source>
</evidence>
<dbReference type="RefSeq" id="WP_008606320.1">
    <property type="nucleotide sequence ID" value="NZ_ALAB01000001.1"/>
</dbReference>